<dbReference type="AlphaFoldDB" id="A0A9P4QS36"/>
<sequence length="59" mass="6341">MTNAMPAPRTGRGPVVVYVLPALSLAFPVLSSSSLLTFTHRVISILRVTQAVMSYSHPT</sequence>
<dbReference type="Proteomes" id="UP000799444">
    <property type="component" value="Unassembled WGS sequence"/>
</dbReference>
<gene>
    <name evidence="2" type="ORF">EJ04DRAFT_515087</name>
</gene>
<evidence type="ECO:0000313" key="3">
    <source>
        <dbReference type="Proteomes" id="UP000799444"/>
    </source>
</evidence>
<comment type="caution">
    <text evidence="2">The sequence shown here is derived from an EMBL/GenBank/DDBJ whole genome shotgun (WGS) entry which is preliminary data.</text>
</comment>
<evidence type="ECO:0000313" key="2">
    <source>
        <dbReference type="EMBL" id="KAF2730645.1"/>
    </source>
</evidence>
<evidence type="ECO:0000256" key="1">
    <source>
        <dbReference type="SAM" id="Phobius"/>
    </source>
</evidence>
<name>A0A9P4QS36_9PLEO</name>
<keyword evidence="3" id="KW-1185">Reference proteome</keyword>
<protein>
    <submittedName>
        <fullName evidence="2">Uncharacterized protein</fullName>
    </submittedName>
</protein>
<organism evidence="2 3">
    <name type="scientific">Polyplosphaeria fusca</name>
    <dbReference type="NCBI Taxonomy" id="682080"/>
    <lineage>
        <taxon>Eukaryota</taxon>
        <taxon>Fungi</taxon>
        <taxon>Dikarya</taxon>
        <taxon>Ascomycota</taxon>
        <taxon>Pezizomycotina</taxon>
        <taxon>Dothideomycetes</taxon>
        <taxon>Pleosporomycetidae</taxon>
        <taxon>Pleosporales</taxon>
        <taxon>Tetraplosphaeriaceae</taxon>
        <taxon>Polyplosphaeria</taxon>
    </lineage>
</organism>
<feature type="transmembrane region" description="Helical" evidence="1">
    <location>
        <begin position="15"/>
        <end position="38"/>
    </location>
</feature>
<keyword evidence="1" id="KW-0812">Transmembrane</keyword>
<proteinExistence type="predicted"/>
<dbReference type="EMBL" id="ML996212">
    <property type="protein sequence ID" value="KAF2730645.1"/>
    <property type="molecule type" value="Genomic_DNA"/>
</dbReference>
<accession>A0A9P4QS36</accession>
<keyword evidence="1" id="KW-1133">Transmembrane helix</keyword>
<reference evidence="2" key="1">
    <citation type="journal article" date="2020" name="Stud. Mycol.">
        <title>101 Dothideomycetes genomes: a test case for predicting lifestyles and emergence of pathogens.</title>
        <authorList>
            <person name="Haridas S."/>
            <person name="Albert R."/>
            <person name="Binder M."/>
            <person name="Bloem J."/>
            <person name="Labutti K."/>
            <person name="Salamov A."/>
            <person name="Andreopoulos B."/>
            <person name="Baker S."/>
            <person name="Barry K."/>
            <person name="Bills G."/>
            <person name="Bluhm B."/>
            <person name="Cannon C."/>
            <person name="Castanera R."/>
            <person name="Culley D."/>
            <person name="Daum C."/>
            <person name="Ezra D."/>
            <person name="Gonzalez J."/>
            <person name="Henrissat B."/>
            <person name="Kuo A."/>
            <person name="Liang C."/>
            <person name="Lipzen A."/>
            <person name="Lutzoni F."/>
            <person name="Magnuson J."/>
            <person name="Mondo S."/>
            <person name="Nolan M."/>
            <person name="Ohm R."/>
            <person name="Pangilinan J."/>
            <person name="Park H.-J."/>
            <person name="Ramirez L."/>
            <person name="Alfaro M."/>
            <person name="Sun H."/>
            <person name="Tritt A."/>
            <person name="Yoshinaga Y."/>
            <person name="Zwiers L.-H."/>
            <person name="Turgeon B."/>
            <person name="Goodwin S."/>
            <person name="Spatafora J."/>
            <person name="Crous P."/>
            <person name="Grigoriev I."/>
        </authorList>
    </citation>
    <scope>NUCLEOTIDE SEQUENCE</scope>
    <source>
        <strain evidence="2">CBS 125425</strain>
    </source>
</reference>
<keyword evidence="1" id="KW-0472">Membrane</keyword>